<reference evidence="2 3" key="1">
    <citation type="submission" date="2024-05" db="EMBL/GenBank/DDBJ databases">
        <authorList>
            <person name="Wallberg A."/>
        </authorList>
    </citation>
    <scope>NUCLEOTIDE SEQUENCE [LARGE SCALE GENOMIC DNA]</scope>
</reference>
<evidence type="ECO:0000313" key="3">
    <source>
        <dbReference type="Proteomes" id="UP001497623"/>
    </source>
</evidence>
<dbReference type="Proteomes" id="UP001497623">
    <property type="component" value="Unassembled WGS sequence"/>
</dbReference>
<dbReference type="AlphaFoldDB" id="A0AAV2RX04"/>
<evidence type="ECO:0000256" key="1">
    <source>
        <dbReference type="SAM" id="MobiDB-lite"/>
    </source>
</evidence>
<name>A0AAV2RX04_MEGNR</name>
<feature type="compositionally biased region" description="Low complexity" evidence="1">
    <location>
        <begin position="32"/>
        <end position="50"/>
    </location>
</feature>
<dbReference type="EMBL" id="CAXKWB010037279">
    <property type="protein sequence ID" value="CAL4149519.1"/>
    <property type="molecule type" value="Genomic_DNA"/>
</dbReference>
<proteinExistence type="predicted"/>
<comment type="caution">
    <text evidence="2">The sequence shown here is derived from an EMBL/GenBank/DDBJ whole genome shotgun (WGS) entry which is preliminary data.</text>
</comment>
<feature type="compositionally biased region" description="Polar residues" evidence="1">
    <location>
        <begin position="51"/>
        <end position="69"/>
    </location>
</feature>
<accession>A0AAV2RX04</accession>
<keyword evidence="3" id="KW-1185">Reference proteome</keyword>
<organism evidence="2 3">
    <name type="scientific">Meganyctiphanes norvegica</name>
    <name type="common">Northern krill</name>
    <name type="synonym">Thysanopoda norvegica</name>
    <dbReference type="NCBI Taxonomy" id="48144"/>
    <lineage>
        <taxon>Eukaryota</taxon>
        <taxon>Metazoa</taxon>
        <taxon>Ecdysozoa</taxon>
        <taxon>Arthropoda</taxon>
        <taxon>Crustacea</taxon>
        <taxon>Multicrustacea</taxon>
        <taxon>Malacostraca</taxon>
        <taxon>Eumalacostraca</taxon>
        <taxon>Eucarida</taxon>
        <taxon>Euphausiacea</taxon>
        <taxon>Euphausiidae</taxon>
        <taxon>Meganyctiphanes</taxon>
    </lineage>
</organism>
<feature type="region of interest" description="Disordered" evidence="1">
    <location>
        <begin position="23"/>
        <end position="90"/>
    </location>
</feature>
<feature type="non-terminal residue" evidence="2">
    <location>
        <position position="1"/>
    </location>
</feature>
<sequence>QLNKDSHKETDLVNFFEPKKCDNFTHEYHRPSTSAGSSTNSMTSSNRISNPLSFSNTSASSIGSETNPPISEDIHMGNISRGIKRQSDEMCDDNLSNQKLRKENELMKKQLAMLPPKMQRFLRQLAEKEEVPDLQNSAEDCTLARRYTY</sequence>
<evidence type="ECO:0000313" key="2">
    <source>
        <dbReference type="EMBL" id="CAL4149519.1"/>
    </source>
</evidence>
<protein>
    <submittedName>
        <fullName evidence="2">Uncharacterized protein</fullName>
    </submittedName>
</protein>
<gene>
    <name evidence="2" type="ORF">MNOR_LOCUS30459</name>
</gene>